<dbReference type="Gene3D" id="1.10.1200.270">
    <property type="entry name" value="Methyltransferase, alpha-helical capping domain"/>
    <property type="match status" value="1"/>
</dbReference>
<dbReference type="SUPFAM" id="SSF53335">
    <property type="entry name" value="S-adenosyl-L-methionine-dependent methyltransferases"/>
    <property type="match status" value="1"/>
</dbReference>
<organism evidence="3 4">
    <name type="scientific">Sphagnum jensenii</name>
    <dbReference type="NCBI Taxonomy" id="128206"/>
    <lineage>
        <taxon>Eukaryota</taxon>
        <taxon>Viridiplantae</taxon>
        <taxon>Streptophyta</taxon>
        <taxon>Embryophyta</taxon>
        <taxon>Bryophyta</taxon>
        <taxon>Sphagnophytina</taxon>
        <taxon>Sphagnopsida</taxon>
        <taxon>Sphagnales</taxon>
        <taxon>Sphagnaceae</taxon>
        <taxon>Sphagnum</taxon>
    </lineage>
</organism>
<dbReference type="InterPro" id="IPR005299">
    <property type="entry name" value="MeTrfase_7"/>
</dbReference>
<dbReference type="PANTHER" id="PTHR31009">
    <property type="entry name" value="S-ADENOSYL-L-METHIONINE:CARBOXYL METHYLTRANSFERASE FAMILY PROTEIN"/>
    <property type="match status" value="1"/>
</dbReference>
<dbReference type="Proteomes" id="UP001497444">
    <property type="component" value="Chromosome 8"/>
</dbReference>
<keyword evidence="4" id="KW-1185">Reference proteome</keyword>
<name>A0ABP0XIS2_9BRYO</name>
<protein>
    <submittedName>
        <fullName evidence="3">Uncharacterized protein</fullName>
    </submittedName>
</protein>
<gene>
    <name evidence="3" type="ORF">CSSPJE1EN1_LOCUS23289</name>
</gene>
<keyword evidence="1" id="KW-0479">Metal-binding</keyword>
<dbReference type="EMBL" id="OZ020103">
    <property type="protein sequence ID" value="CAK9277811.1"/>
    <property type="molecule type" value="Genomic_DNA"/>
</dbReference>
<dbReference type="Gene3D" id="3.40.50.150">
    <property type="entry name" value="Vaccinia Virus protein VP39"/>
    <property type="match status" value="1"/>
</dbReference>
<dbReference type="InterPro" id="IPR042086">
    <property type="entry name" value="MeTrfase_capping"/>
</dbReference>
<proteinExistence type="predicted"/>
<evidence type="ECO:0000256" key="1">
    <source>
        <dbReference type="ARBA" id="ARBA00022723"/>
    </source>
</evidence>
<accession>A0ABP0XIS2</accession>
<sequence length="405" mass="46090">MQPGSGRHSYALNSWIQALAIQRLLPTLQYIVNCFKLPQDGIIRVADLGCSCGANVINVANIISASFHTNGASEIQYFFNDLPTNDFNVLFQQLPPLDPTLGGNQNIDACSPPLKSNQLNIFESNVQLQQPILDFGKGTKKMEVETSKRLYYAAGVPGSFWERLFPSSNLHLIISCHALHWITHFPKFIQDKTSIAYNKGQTFINGQNPKAFEACGEAFQENLQKFFVHRAIEMASNGILILIFCHSWTDHPTTKINNESPPHTHVDFITEMCESIWEDFIFEGLITEELRDSFNFPVYYPSAKEIHMAVEKSNVFVIQKFEVRENIIASEMFEQGQQSFLENPDLYGNMLTKTVRSAFGELLEGHIGVELANTYFQRLKQKFAIHVKDSFWKLPNETLLVLKRK</sequence>
<dbReference type="Pfam" id="PF03492">
    <property type="entry name" value="Methyltransf_7"/>
    <property type="match status" value="1"/>
</dbReference>
<reference evidence="3" key="1">
    <citation type="submission" date="2024-02" db="EMBL/GenBank/DDBJ databases">
        <authorList>
            <consortium name="ELIXIR-Norway"/>
            <consortium name="Elixir Norway"/>
        </authorList>
    </citation>
    <scope>NUCLEOTIDE SEQUENCE</scope>
</reference>
<evidence type="ECO:0000313" key="4">
    <source>
        <dbReference type="Proteomes" id="UP001497444"/>
    </source>
</evidence>
<keyword evidence="2" id="KW-0460">Magnesium</keyword>
<dbReference type="InterPro" id="IPR029063">
    <property type="entry name" value="SAM-dependent_MTases_sf"/>
</dbReference>
<evidence type="ECO:0000256" key="2">
    <source>
        <dbReference type="ARBA" id="ARBA00022842"/>
    </source>
</evidence>
<evidence type="ECO:0000313" key="3">
    <source>
        <dbReference type="EMBL" id="CAK9277811.1"/>
    </source>
</evidence>